<protein>
    <submittedName>
        <fullName evidence="1">Uncharacterized protein</fullName>
    </submittedName>
</protein>
<organism evidence="1 2">
    <name type="scientific">Aquipseudomonas alcaligenes (strain ATCC 14909 / DSM 50342 / CCUG 1425 / JCM 20561 / NBRC 14159 / NCIMB 9945 / NCTC 10367 / 1577)</name>
    <name type="common">Pseudomonas alcaligenes</name>
    <dbReference type="NCBI Taxonomy" id="1215092"/>
    <lineage>
        <taxon>Bacteria</taxon>
        <taxon>Pseudomonadati</taxon>
        <taxon>Pseudomonadota</taxon>
        <taxon>Gammaproteobacteria</taxon>
        <taxon>Pseudomonadales</taxon>
        <taxon>Pseudomonadaceae</taxon>
        <taxon>Aquipseudomonas</taxon>
    </lineage>
</organism>
<comment type="caution">
    <text evidence="1">The sequence shown here is derived from an EMBL/GenBank/DDBJ whole genome shotgun (WGS) entry which is preliminary data.</text>
</comment>
<dbReference type="RefSeq" id="WP_021699651.1">
    <property type="nucleotide sequence ID" value="NZ_BATI01000006.1"/>
</dbReference>
<sequence length="149" mass="16289">MQTSNIERFDQATGLIFAQLYSEFPRRTTLTSGVLEPMIRSIVADSDWLTELSAKESFFSNTMDWLLQAGFIWHHEKQSTFPTQYLGCVLTTKALEALKATPASLSGESLGQSLKEAATSGLLDSLKGLTNEVLSKGVHMAVGAAQSWT</sequence>
<reference evidence="1" key="1">
    <citation type="submission" date="2024-09" db="EMBL/GenBank/DDBJ databases">
        <title>Whole genome shotgun sequence of Pseudomonas alcaligenes NBRC 14159.</title>
        <authorList>
            <person name="Yoshida I."/>
            <person name="Hosoyama A."/>
            <person name="Tsuchikane K."/>
            <person name="Noguchi M."/>
            <person name="Hirakata S."/>
            <person name="Ando Y."/>
            <person name="Ohji S."/>
            <person name="Yamazoe A."/>
            <person name="Yamazaki S."/>
            <person name="Fujita N."/>
        </authorList>
    </citation>
    <scope>NUCLEOTIDE SEQUENCE</scope>
    <source>
        <strain evidence="1">NBRC 14159</strain>
    </source>
</reference>
<proteinExistence type="predicted"/>
<gene>
    <name evidence="1" type="ORF">PA6_006_02070</name>
</gene>
<dbReference type="AlphaFoldDB" id="U3B3S4"/>
<accession>U3B3S4</accession>
<dbReference type="Proteomes" id="UP000016560">
    <property type="component" value="Unassembled WGS sequence"/>
</dbReference>
<dbReference type="EMBL" id="BATI01000006">
    <property type="protein sequence ID" value="GAD61558.1"/>
    <property type="molecule type" value="Genomic_DNA"/>
</dbReference>
<evidence type="ECO:0000313" key="2">
    <source>
        <dbReference type="Proteomes" id="UP000016560"/>
    </source>
</evidence>
<dbReference type="OrthoDB" id="7352393at2"/>
<keyword evidence="2" id="KW-1185">Reference proteome</keyword>
<name>U3B3S4_AQUA1</name>
<evidence type="ECO:0000313" key="1">
    <source>
        <dbReference type="EMBL" id="GAD61558.1"/>
    </source>
</evidence>